<dbReference type="STRING" id="797277.SAMN05216198_2224"/>
<accession>A0A1H1T7A7</accession>
<feature type="compositionally biased region" description="Basic and acidic residues" evidence="1">
    <location>
        <begin position="1"/>
        <end position="30"/>
    </location>
</feature>
<feature type="compositionally biased region" description="Low complexity" evidence="1">
    <location>
        <begin position="95"/>
        <end position="106"/>
    </location>
</feature>
<evidence type="ECO:0000313" key="2">
    <source>
        <dbReference type="EMBL" id="SDS56105.1"/>
    </source>
</evidence>
<dbReference type="RefSeq" id="WP_090273365.1">
    <property type="nucleotide sequence ID" value="NZ_LT629748.1"/>
</dbReference>
<feature type="region of interest" description="Disordered" evidence="1">
    <location>
        <begin position="1"/>
        <end position="113"/>
    </location>
</feature>
<dbReference type="InterPro" id="IPR021327">
    <property type="entry name" value="DUF2934"/>
</dbReference>
<dbReference type="Proteomes" id="UP000243426">
    <property type="component" value="Chromosome I"/>
</dbReference>
<sequence>MTNDEQRIRELAHQIWESEGKPEGQSERHWQMACKLLQSEQQGDLQPSPAKTRKPRKKAASELPPEDETQLEKPALLGKPAGAKKPERTPRQPGSTAAKATKASKPAAKRSKE</sequence>
<gene>
    <name evidence="2" type="ORF">SAMN05216198_2224</name>
</gene>
<organism evidence="2 3">
    <name type="scientific">Halopseudomonas litoralis</name>
    <dbReference type="NCBI Taxonomy" id="797277"/>
    <lineage>
        <taxon>Bacteria</taxon>
        <taxon>Pseudomonadati</taxon>
        <taxon>Pseudomonadota</taxon>
        <taxon>Gammaproteobacteria</taxon>
        <taxon>Pseudomonadales</taxon>
        <taxon>Pseudomonadaceae</taxon>
        <taxon>Halopseudomonas</taxon>
    </lineage>
</organism>
<evidence type="ECO:0000313" key="3">
    <source>
        <dbReference type="Proteomes" id="UP000243426"/>
    </source>
</evidence>
<evidence type="ECO:0000256" key="1">
    <source>
        <dbReference type="SAM" id="MobiDB-lite"/>
    </source>
</evidence>
<protein>
    <recommendedName>
        <fullName evidence="4">DUF2934 domain-containing protein</fullName>
    </recommendedName>
</protein>
<reference evidence="3" key="1">
    <citation type="submission" date="2016-10" db="EMBL/GenBank/DDBJ databases">
        <authorList>
            <person name="Varghese N."/>
            <person name="Submissions S."/>
        </authorList>
    </citation>
    <scope>NUCLEOTIDE SEQUENCE [LARGE SCALE GENOMIC DNA]</scope>
    <source>
        <strain evidence="3">2SM5</strain>
    </source>
</reference>
<dbReference type="OrthoDB" id="9811127at2"/>
<name>A0A1H1T7A7_9GAMM</name>
<proteinExistence type="predicted"/>
<evidence type="ECO:0008006" key="4">
    <source>
        <dbReference type="Google" id="ProtNLM"/>
    </source>
</evidence>
<dbReference type="Pfam" id="PF11154">
    <property type="entry name" value="DUF2934"/>
    <property type="match status" value="1"/>
</dbReference>
<keyword evidence="3" id="KW-1185">Reference proteome</keyword>
<dbReference type="AlphaFoldDB" id="A0A1H1T7A7"/>
<dbReference type="EMBL" id="LT629748">
    <property type="protein sequence ID" value="SDS56105.1"/>
    <property type="molecule type" value="Genomic_DNA"/>
</dbReference>